<dbReference type="Pfam" id="PF17254">
    <property type="entry name" value="DUF5321"/>
    <property type="match status" value="1"/>
</dbReference>
<sequence length="188" mass="21587">MATASMLYADQTRLPTVANPSFWSSLVPRFLRKPTTAEEAAARARRRDNVASEKRIGLTFLLLGILVGSNAINIIGLKREMLNFSRQTDAKLDLLREVVERVKKGEDVDVKKALGTDDPDQEKEWEQVIEELEKTDMLWEGRKKRDAKRAEKAEQTRLRDEERERERSKQDDKTTTSGPPSSRPKFLM</sequence>
<dbReference type="EMBL" id="CP099418">
    <property type="protein sequence ID" value="USW48347.1"/>
    <property type="molecule type" value="Genomic_DNA"/>
</dbReference>
<keyword evidence="2" id="KW-0472">Membrane</keyword>
<evidence type="ECO:0000313" key="3">
    <source>
        <dbReference type="EMBL" id="USW48347.1"/>
    </source>
</evidence>
<dbReference type="Proteomes" id="UP001056384">
    <property type="component" value="Chromosome 1"/>
</dbReference>
<feature type="region of interest" description="Disordered" evidence="1">
    <location>
        <begin position="140"/>
        <end position="188"/>
    </location>
</feature>
<feature type="compositionally biased region" description="Basic and acidic residues" evidence="1">
    <location>
        <begin position="140"/>
        <end position="174"/>
    </location>
</feature>
<gene>
    <name evidence="3" type="ORF">Slin15195_G016660</name>
</gene>
<protein>
    <submittedName>
        <fullName evidence="3">Uncharacterized protein</fullName>
    </submittedName>
</protein>
<evidence type="ECO:0000256" key="2">
    <source>
        <dbReference type="SAM" id="Phobius"/>
    </source>
</evidence>
<feature type="transmembrane region" description="Helical" evidence="2">
    <location>
        <begin position="56"/>
        <end position="77"/>
    </location>
</feature>
<keyword evidence="2" id="KW-1133">Transmembrane helix</keyword>
<keyword evidence="2" id="KW-0812">Transmembrane</keyword>
<reference evidence="3" key="1">
    <citation type="submission" date="2022-06" db="EMBL/GenBank/DDBJ databases">
        <title>Complete genome sequences of two strains of the flax pathogen Septoria linicola.</title>
        <authorList>
            <person name="Lapalu N."/>
            <person name="Simon A."/>
            <person name="Demenou B."/>
            <person name="Paumier D."/>
            <person name="Guillot M.-P."/>
            <person name="Gout L."/>
            <person name="Valade R."/>
        </authorList>
    </citation>
    <scope>NUCLEOTIDE SEQUENCE</scope>
    <source>
        <strain evidence="3">SE15195</strain>
    </source>
</reference>
<dbReference type="AlphaFoldDB" id="A0A9Q9EG44"/>
<dbReference type="InterPro" id="IPR035213">
    <property type="entry name" value="DUF5321"/>
</dbReference>
<name>A0A9Q9EG44_9PEZI</name>
<organism evidence="3 4">
    <name type="scientific">Septoria linicola</name>
    <dbReference type="NCBI Taxonomy" id="215465"/>
    <lineage>
        <taxon>Eukaryota</taxon>
        <taxon>Fungi</taxon>
        <taxon>Dikarya</taxon>
        <taxon>Ascomycota</taxon>
        <taxon>Pezizomycotina</taxon>
        <taxon>Dothideomycetes</taxon>
        <taxon>Dothideomycetidae</taxon>
        <taxon>Mycosphaerellales</taxon>
        <taxon>Mycosphaerellaceae</taxon>
        <taxon>Septoria</taxon>
    </lineage>
</organism>
<evidence type="ECO:0000256" key="1">
    <source>
        <dbReference type="SAM" id="MobiDB-lite"/>
    </source>
</evidence>
<accession>A0A9Q9EG44</accession>
<evidence type="ECO:0000313" key="4">
    <source>
        <dbReference type="Proteomes" id="UP001056384"/>
    </source>
</evidence>
<proteinExistence type="predicted"/>
<keyword evidence="4" id="KW-1185">Reference proteome</keyword>
<dbReference type="OrthoDB" id="2253354at2759"/>